<sequence length="262" mass="29871">MDNNGSHSSSPLHSPSPTSEQPQSPLAPQSSSNETLSNGNEVHDPVTHKDQESIFTFVAQSFFNLLNRFSIQAYDFELCFLSQSILIIIDFHIRCSIVFQSTESIFNSESIFTFVAQSFFNLLNRFSIQAYDFELCFLSQSILIIIDFHIRCSIVFQSTESIFNSESIFTFVAQSFFNLLNRFSIQVCSNSPSPRVLLTLGFISNFHSFSHFQVSNRNEQFVPHAFRRIVLSWYGATAFIYLLTGFHEAIAIPQVFLSRNDS</sequence>
<accession>A0ACB9BGU4</accession>
<reference evidence="1 2" key="2">
    <citation type="journal article" date="2022" name="Mol. Ecol. Resour.">
        <title>The genomes of chicory, endive, great burdock and yacon provide insights into Asteraceae paleo-polyploidization history and plant inulin production.</title>
        <authorList>
            <person name="Fan W."/>
            <person name="Wang S."/>
            <person name="Wang H."/>
            <person name="Wang A."/>
            <person name="Jiang F."/>
            <person name="Liu H."/>
            <person name="Zhao H."/>
            <person name="Xu D."/>
            <person name="Zhang Y."/>
        </authorList>
    </citation>
    <scope>NUCLEOTIDE SEQUENCE [LARGE SCALE GENOMIC DNA]</scope>
    <source>
        <strain evidence="2">cv. Niubang</strain>
    </source>
</reference>
<protein>
    <submittedName>
        <fullName evidence="1">Uncharacterized protein</fullName>
    </submittedName>
</protein>
<dbReference type="Proteomes" id="UP001055879">
    <property type="component" value="Linkage Group LG06"/>
</dbReference>
<name>A0ACB9BGU4_ARCLA</name>
<keyword evidence="2" id="KW-1185">Reference proteome</keyword>
<reference evidence="2" key="1">
    <citation type="journal article" date="2022" name="Mol. Ecol. Resour.">
        <title>The genomes of chicory, endive, great burdock and yacon provide insights into Asteraceae palaeo-polyploidization history and plant inulin production.</title>
        <authorList>
            <person name="Fan W."/>
            <person name="Wang S."/>
            <person name="Wang H."/>
            <person name="Wang A."/>
            <person name="Jiang F."/>
            <person name="Liu H."/>
            <person name="Zhao H."/>
            <person name="Xu D."/>
            <person name="Zhang Y."/>
        </authorList>
    </citation>
    <scope>NUCLEOTIDE SEQUENCE [LARGE SCALE GENOMIC DNA]</scope>
    <source>
        <strain evidence="2">cv. Niubang</strain>
    </source>
</reference>
<dbReference type="EMBL" id="CM042052">
    <property type="protein sequence ID" value="KAI3719905.1"/>
    <property type="molecule type" value="Genomic_DNA"/>
</dbReference>
<comment type="caution">
    <text evidence="1">The sequence shown here is derived from an EMBL/GenBank/DDBJ whole genome shotgun (WGS) entry which is preliminary data.</text>
</comment>
<evidence type="ECO:0000313" key="1">
    <source>
        <dbReference type="EMBL" id="KAI3719905.1"/>
    </source>
</evidence>
<gene>
    <name evidence="1" type="ORF">L6452_20811</name>
</gene>
<evidence type="ECO:0000313" key="2">
    <source>
        <dbReference type="Proteomes" id="UP001055879"/>
    </source>
</evidence>
<organism evidence="1 2">
    <name type="scientific">Arctium lappa</name>
    <name type="common">Greater burdock</name>
    <name type="synonym">Lappa major</name>
    <dbReference type="NCBI Taxonomy" id="4217"/>
    <lineage>
        <taxon>Eukaryota</taxon>
        <taxon>Viridiplantae</taxon>
        <taxon>Streptophyta</taxon>
        <taxon>Embryophyta</taxon>
        <taxon>Tracheophyta</taxon>
        <taxon>Spermatophyta</taxon>
        <taxon>Magnoliopsida</taxon>
        <taxon>eudicotyledons</taxon>
        <taxon>Gunneridae</taxon>
        <taxon>Pentapetalae</taxon>
        <taxon>asterids</taxon>
        <taxon>campanulids</taxon>
        <taxon>Asterales</taxon>
        <taxon>Asteraceae</taxon>
        <taxon>Carduoideae</taxon>
        <taxon>Cardueae</taxon>
        <taxon>Arctiinae</taxon>
        <taxon>Arctium</taxon>
    </lineage>
</organism>
<proteinExistence type="predicted"/>